<gene>
    <name evidence="1" type="ORF">HZH68_014984</name>
</gene>
<evidence type="ECO:0000313" key="2">
    <source>
        <dbReference type="Proteomes" id="UP000617340"/>
    </source>
</evidence>
<sequence>MGSPGIKEGDKEKRATLSTADFLEIFRSWFFFCVQRVCAPDECQRSHGWDQEFRNMKDFAEKQKKCYQWVPWRFLDTEKLGKAHLAKTSVVGKTIMEKEDSVTSRPRGDIVVNDIGLLIGKITIFADMIQKVRREVVKIENLISTSTKRILEYIHLREDSMSNNNLKCDPSKV</sequence>
<dbReference type="Proteomes" id="UP000617340">
    <property type="component" value="Unassembled WGS sequence"/>
</dbReference>
<protein>
    <submittedName>
        <fullName evidence="1">Uncharacterized protein</fullName>
    </submittedName>
</protein>
<name>A0A834MSQ2_VESGE</name>
<accession>A0A834MSQ2</accession>
<comment type="caution">
    <text evidence="1">The sequence shown here is derived from an EMBL/GenBank/DDBJ whole genome shotgun (WGS) entry which is preliminary data.</text>
</comment>
<keyword evidence="2" id="KW-1185">Reference proteome</keyword>
<dbReference type="AlphaFoldDB" id="A0A834MSQ2"/>
<organism evidence="1 2">
    <name type="scientific">Vespula germanica</name>
    <name type="common">German yellow jacket</name>
    <name type="synonym">Paravespula germanica</name>
    <dbReference type="NCBI Taxonomy" id="30212"/>
    <lineage>
        <taxon>Eukaryota</taxon>
        <taxon>Metazoa</taxon>
        <taxon>Ecdysozoa</taxon>
        <taxon>Arthropoda</taxon>
        <taxon>Hexapoda</taxon>
        <taxon>Insecta</taxon>
        <taxon>Pterygota</taxon>
        <taxon>Neoptera</taxon>
        <taxon>Endopterygota</taxon>
        <taxon>Hymenoptera</taxon>
        <taxon>Apocrita</taxon>
        <taxon>Aculeata</taxon>
        <taxon>Vespoidea</taxon>
        <taxon>Vespidae</taxon>
        <taxon>Vespinae</taxon>
        <taxon>Vespula</taxon>
    </lineage>
</organism>
<reference evidence="1" key="1">
    <citation type="journal article" date="2020" name="G3 (Bethesda)">
        <title>High-Quality Assemblies for Three Invasive Social Wasps from the &lt;i&gt;Vespula&lt;/i&gt; Genus.</title>
        <authorList>
            <person name="Harrop T.W.R."/>
            <person name="Guhlin J."/>
            <person name="McLaughlin G.M."/>
            <person name="Permina E."/>
            <person name="Stockwell P."/>
            <person name="Gilligan J."/>
            <person name="Le Lec M.F."/>
            <person name="Gruber M.A.M."/>
            <person name="Quinn O."/>
            <person name="Lovegrove M."/>
            <person name="Duncan E.J."/>
            <person name="Remnant E.J."/>
            <person name="Van Eeckhoven J."/>
            <person name="Graham B."/>
            <person name="Knapp R.A."/>
            <person name="Langford K.W."/>
            <person name="Kronenberg Z."/>
            <person name="Press M.O."/>
            <person name="Eacker S.M."/>
            <person name="Wilson-Rankin E.E."/>
            <person name="Purcell J."/>
            <person name="Lester P.J."/>
            <person name="Dearden P.K."/>
        </authorList>
    </citation>
    <scope>NUCLEOTIDE SEQUENCE</scope>
    <source>
        <strain evidence="1">Linc-1</strain>
    </source>
</reference>
<dbReference type="EMBL" id="JACSDZ010000019">
    <property type="protein sequence ID" value="KAF7383135.1"/>
    <property type="molecule type" value="Genomic_DNA"/>
</dbReference>
<proteinExistence type="predicted"/>
<evidence type="ECO:0000313" key="1">
    <source>
        <dbReference type="EMBL" id="KAF7383135.1"/>
    </source>
</evidence>